<protein>
    <recommendedName>
        <fullName evidence="6">Chlorite dismutase</fullName>
    </recommendedName>
</protein>
<keyword evidence="5" id="KW-1185">Reference proteome</keyword>
<evidence type="ECO:0000313" key="5">
    <source>
        <dbReference type="Proteomes" id="UP001055153"/>
    </source>
</evidence>
<keyword evidence="2" id="KW-0479">Metal-binding</keyword>
<proteinExistence type="predicted"/>
<accession>A0ABQ4S9G9</accession>
<evidence type="ECO:0000313" key="4">
    <source>
        <dbReference type="EMBL" id="GJD98504.1"/>
    </source>
</evidence>
<keyword evidence="3" id="KW-0408">Iron</keyword>
<dbReference type="Pfam" id="PF06778">
    <property type="entry name" value="Chlor_dismutase"/>
    <property type="match status" value="1"/>
</dbReference>
<dbReference type="SUPFAM" id="SSF54909">
    <property type="entry name" value="Dimeric alpha+beta barrel"/>
    <property type="match status" value="1"/>
</dbReference>
<reference evidence="4" key="1">
    <citation type="journal article" date="2021" name="Front. Microbiol.">
        <title>Comprehensive Comparative Genomics and Phenotyping of Methylobacterium Species.</title>
        <authorList>
            <person name="Alessa O."/>
            <person name="Ogura Y."/>
            <person name="Fujitani Y."/>
            <person name="Takami H."/>
            <person name="Hayashi T."/>
            <person name="Sahin N."/>
            <person name="Tani A."/>
        </authorList>
    </citation>
    <scope>NUCLEOTIDE SEQUENCE</scope>
    <source>
        <strain evidence="4">DSM 17168</strain>
    </source>
</reference>
<dbReference type="Gene3D" id="3.30.70.3420">
    <property type="match status" value="1"/>
</dbReference>
<evidence type="ECO:0000256" key="1">
    <source>
        <dbReference type="ARBA" id="ARBA00022617"/>
    </source>
</evidence>
<dbReference type="InterPro" id="IPR011008">
    <property type="entry name" value="Dimeric_a/b-barrel"/>
</dbReference>
<sequence length="184" mass="20144">MRITFHGGAQGPWAVTRLVAVAGEGLAPVARLRVDAGAAEEAPDSVWRLAGVVGHARYATRAEIDTLAAMQPPLARPEATCAALIPIRKSPAWWALAQDERRAIFEETSHHTAIGLRALPAVARRLHHGRDLGEPFDFLTWFEFAPAQADAFEALVAALRATREWDFVEREVDIRLVRDAPVDG</sequence>
<evidence type="ECO:0000256" key="2">
    <source>
        <dbReference type="ARBA" id="ARBA00022723"/>
    </source>
</evidence>
<organism evidence="4 5">
    <name type="scientific">Methylobacterium isbiliense</name>
    <dbReference type="NCBI Taxonomy" id="315478"/>
    <lineage>
        <taxon>Bacteria</taxon>
        <taxon>Pseudomonadati</taxon>
        <taxon>Pseudomonadota</taxon>
        <taxon>Alphaproteobacteria</taxon>
        <taxon>Hyphomicrobiales</taxon>
        <taxon>Methylobacteriaceae</taxon>
        <taxon>Methylobacterium</taxon>
    </lineage>
</organism>
<keyword evidence="1" id="KW-0349">Heme</keyword>
<dbReference type="RefSeq" id="WP_238233458.1">
    <property type="nucleotide sequence ID" value="NZ_BPQQ01000004.1"/>
</dbReference>
<dbReference type="InterPro" id="IPR010644">
    <property type="entry name" value="ChdC/CLD"/>
</dbReference>
<gene>
    <name evidence="4" type="ORF">GMJLKIPL_0415</name>
</gene>
<name>A0ABQ4S9G9_9HYPH</name>
<dbReference type="Proteomes" id="UP001055153">
    <property type="component" value="Unassembled WGS sequence"/>
</dbReference>
<dbReference type="EMBL" id="BPQQ01000004">
    <property type="protein sequence ID" value="GJD98504.1"/>
    <property type="molecule type" value="Genomic_DNA"/>
</dbReference>
<comment type="caution">
    <text evidence="4">The sequence shown here is derived from an EMBL/GenBank/DDBJ whole genome shotgun (WGS) entry which is preliminary data.</text>
</comment>
<reference evidence="4" key="2">
    <citation type="submission" date="2021-08" db="EMBL/GenBank/DDBJ databases">
        <authorList>
            <person name="Tani A."/>
            <person name="Ola A."/>
            <person name="Ogura Y."/>
            <person name="Katsura K."/>
            <person name="Hayashi T."/>
        </authorList>
    </citation>
    <scope>NUCLEOTIDE SEQUENCE</scope>
    <source>
        <strain evidence="4">DSM 17168</strain>
    </source>
</reference>
<evidence type="ECO:0000256" key="3">
    <source>
        <dbReference type="ARBA" id="ARBA00023004"/>
    </source>
</evidence>
<evidence type="ECO:0008006" key="6">
    <source>
        <dbReference type="Google" id="ProtNLM"/>
    </source>
</evidence>